<proteinExistence type="inferred from homology"/>
<dbReference type="InterPro" id="IPR042099">
    <property type="entry name" value="ANL_N_sf"/>
</dbReference>
<dbReference type="InterPro" id="IPR025110">
    <property type="entry name" value="AMP-bd_C"/>
</dbReference>
<dbReference type="Pfam" id="PF13193">
    <property type="entry name" value="AMP-binding_C"/>
    <property type="match status" value="1"/>
</dbReference>
<dbReference type="AlphaFoldDB" id="A0A2S6C0F8"/>
<evidence type="ECO:0000313" key="6">
    <source>
        <dbReference type="Proteomes" id="UP000237631"/>
    </source>
</evidence>
<feature type="domain" description="AMP-binding enzyme C-terminal" evidence="4">
    <location>
        <begin position="441"/>
        <end position="520"/>
    </location>
</feature>
<feature type="domain" description="AMP-dependent synthetase/ligase" evidence="3">
    <location>
        <begin position="27"/>
        <end position="386"/>
    </location>
</feature>
<protein>
    <recommendedName>
        <fullName evidence="7">AMP-dependent synthetase/ligase domain-containing protein</fullName>
    </recommendedName>
</protein>
<comment type="similarity">
    <text evidence="1">Belongs to the ATP-dependent AMP-binding enzyme family.</text>
</comment>
<dbReference type="GO" id="GO:0016405">
    <property type="term" value="F:CoA-ligase activity"/>
    <property type="evidence" value="ECO:0007669"/>
    <property type="project" value="TreeGrafter"/>
</dbReference>
<dbReference type="EMBL" id="PNEN01001567">
    <property type="protein sequence ID" value="PPJ53212.1"/>
    <property type="molecule type" value="Genomic_DNA"/>
</dbReference>
<keyword evidence="2" id="KW-0436">Ligase</keyword>
<dbReference type="OrthoDB" id="288590at2759"/>
<dbReference type="STRING" id="357750.A0A2S6C0F8"/>
<dbReference type="Proteomes" id="UP000237631">
    <property type="component" value="Unassembled WGS sequence"/>
</dbReference>
<accession>A0A2S6C0F8</accession>
<evidence type="ECO:0000259" key="3">
    <source>
        <dbReference type="Pfam" id="PF00501"/>
    </source>
</evidence>
<dbReference type="Gene3D" id="3.40.50.12780">
    <property type="entry name" value="N-terminal domain of ligase-like"/>
    <property type="match status" value="1"/>
</dbReference>
<evidence type="ECO:0000256" key="2">
    <source>
        <dbReference type="ARBA" id="ARBA00022598"/>
    </source>
</evidence>
<dbReference type="PANTHER" id="PTHR24096">
    <property type="entry name" value="LONG-CHAIN-FATTY-ACID--COA LIGASE"/>
    <property type="match status" value="1"/>
</dbReference>
<dbReference type="InterPro" id="IPR045851">
    <property type="entry name" value="AMP-bd_C_sf"/>
</dbReference>
<reference evidence="6" key="1">
    <citation type="journal article" date="2017" name="bioRxiv">
        <title>Conservation of a gene cluster reveals novel cercosporin biosynthetic mechanisms and extends production to the genus Colletotrichum.</title>
        <authorList>
            <person name="de Jonge R."/>
            <person name="Ebert M.K."/>
            <person name="Huitt-Roehl C.R."/>
            <person name="Pal P."/>
            <person name="Suttle J.C."/>
            <person name="Spanner R.E."/>
            <person name="Neubauer J.D."/>
            <person name="Jurick W.M.II."/>
            <person name="Stott K.A."/>
            <person name="Secor G.A."/>
            <person name="Thomma B.P.H.J."/>
            <person name="Van de Peer Y."/>
            <person name="Townsend C.A."/>
            <person name="Bolton M.D."/>
        </authorList>
    </citation>
    <scope>NUCLEOTIDE SEQUENCE [LARGE SCALE GENOMIC DNA]</scope>
    <source>
        <strain evidence="6">CBS538.71</strain>
    </source>
</reference>
<comment type="caution">
    <text evidence="5">The sequence shown here is derived from an EMBL/GenBank/DDBJ whole genome shotgun (WGS) entry which is preliminary data.</text>
</comment>
<evidence type="ECO:0000256" key="1">
    <source>
        <dbReference type="ARBA" id="ARBA00006432"/>
    </source>
</evidence>
<dbReference type="SUPFAM" id="SSF56801">
    <property type="entry name" value="Acetyl-CoA synthetase-like"/>
    <property type="match status" value="1"/>
</dbReference>
<dbReference type="PANTHER" id="PTHR24096:SF149">
    <property type="entry name" value="AMP-BINDING DOMAIN-CONTAINING PROTEIN-RELATED"/>
    <property type="match status" value="1"/>
</dbReference>
<dbReference type="InterPro" id="IPR000873">
    <property type="entry name" value="AMP-dep_synth/lig_dom"/>
</dbReference>
<evidence type="ECO:0008006" key="7">
    <source>
        <dbReference type="Google" id="ProtNLM"/>
    </source>
</evidence>
<dbReference type="Pfam" id="PF00501">
    <property type="entry name" value="AMP-binding"/>
    <property type="match status" value="1"/>
</dbReference>
<keyword evidence="6" id="KW-1185">Reference proteome</keyword>
<organism evidence="5 6">
    <name type="scientific">Cercospora berteroae</name>
    <dbReference type="NCBI Taxonomy" id="357750"/>
    <lineage>
        <taxon>Eukaryota</taxon>
        <taxon>Fungi</taxon>
        <taxon>Dikarya</taxon>
        <taxon>Ascomycota</taxon>
        <taxon>Pezizomycotina</taxon>
        <taxon>Dothideomycetes</taxon>
        <taxon>Dothideomycetidae</taxon>
        <taxon>Mycosphaerellales</taxon>
        <taxon>Mycosphaerellaceae</taxon>
        <taxon>Cercospora</taxon>
    </lineage>
</organism>
<dbReference type="GO" id="GO:0019748">
    <property type="term" value="P:secondary metabolic process"/>
    <property type="evidence" value="ECO:0007669"/>
    <property type="project" value="TreeGrafter"/>
</dbReference>
<dbReference type="Gene3D" id="3.30.300.30">
    <property type="match status" value="1"/>
</dbReference>
<evidence type="ECO:0000259" key="4">
    <source>
        <dbReference type="Pfam" id="PF13193"/>
    </source>
</evidence>
<name>A0A2S6C0F8_9PEZI</name>
<gene>
    <name evidence="5" type="ORF">CBER1_11789</name>
</gene>
<evidence type="ECO:0000313" key="5">
    <source>
        <dbReference type="EMBL" id="PPJ53212.1"/>
    </source>
</evidence>
<sequence length="534" mass="58707">MDWITFLLSTPHNDPQLPLAWDADIPGRTLSWNQYVHAVKSVAAGLQATRLEFQGCVALLSENDIYYYALGDAVIAAGGIFCPMQTSRRIAELAHQLKTASVKYLFASPKLLDLALEAARSAGIPDVAIFVYDPPGVEVYRGSRICMSRLMSRDDTQWKNPNVGKDPRAIMAYRMFSSGTTGSPKAAEISHYTHIARVDQRSKGPLSDPTDKARALIWTPIYHSTCQWNYHQAAIGEQTMYVTSDKEVKDVPALIDIIRQYDITATQVPPYFLLPVVACIKNGTRSTGDLSTLIKVSSGGSTIDPHAAHQFRAVFPEIKFLGGYGTTEAGGFALGPGPDISSPGVIGNVFPDVELKFVNPETLVEARDGEDGEVCVRSVQVFSGYHNNPEANTSSFLTDPSGNWFRTGDKGHLDPKTRHLVLTGRYKEIFKIDLKQVAPEEIENVIMQHEAIEDAAVLPVPAKHDQTQVEVKAYVVKKDVTKQVSAEDIIAFVATKLSSHKVPRGGVVFCNEIPRNALKKVVRRKLREIDACEG</sequence>